<dbReference type="EC" id="2.1.1.80" evidence="2"/>
<protein>
    <recommendedName>
        <fullName evidence="2">protein-glutamate O-methyltransferase</fullName>
        <ecNumber evidence="2">2.1.1.80</ecNumber>
    </recommendedName>
</protein>
<gene>
    <name evidence="7" type="ORF">PQG83_03305</name>
</gene>
<dbReference type="GO" id="GO:0008983">
    <property type="term" value="F:protein-glutamate O-methyltransferase activity"/>
    <property type="evidence" value="ECO:0007669"/>
    <property type="project" value="UniProtKB-EC"/>
</dbReference>
<keyword evidence="4" id="KW-0808">Transferase</keyword>
<accession>A0AA96JX37</accession>
<organism evidence="7 8">
    <name type="scientific">Candidatus Nitrospira neomarina</name>
    <dbReference type="NCBI Taxonomy" id="3020899"/>
    <lineage>
        <taxon>Bacteria</taxon>
        <taxon>Pseudomonadati</taxon>
        <taxon>Nitrospirota</taxon>
        <taxon>Nitrospiria</taxon>
        <taxon>Nitrospirales</taxon>
        <taxon>Nitrospiraceae</taxon>
        <taxon>Nitrospira</taxon>
    </lineage>
</organism>
<sequence>MMTAMLTDKEFELFKHLIYQQVGIKLDGPKKTLLVSRLGKRLRDLHLSSYQAYYDCVSGEGGEEELIKLLDLVSTNKTEFYREPVHFDFLRDQVLPEVQSSKTLRIWSSASSSGEEPYTIAMSLSDAIPDINRWDIKILASDISTRVLAKASSAIYEEERVSQLPNDLVKRHFLRGKGPQAGKLQVRPQVARLVAFRRINLMDPTFPIRSQLDVIFCRNVMIYFDRPTQAKLMEKFFRYLRPGGYLFIGHSESLQWIDHQFTYLRPTIYQKPVGVNSKA</sequence>
<dbReference type="PROSITE" id="PS50123">
    <property type="entry name" value="CHER"/>
    <property type="match status" value="1"/>
</dbReference>
<dbReference type="SUPFAM" id="SSF53335">
    <property type="entry name" value="S-adenosyl-L-methionine-dependent methyltransferases"/>
    <property type="match status" value="1"/>
</dbReference>
<evidence type="ECO:0000256" key="1">
    <source>
        <dbReference type="ARBA" id="ARBA00001541"/>
    </source>
</evidence>
<dbReference type="KEGG" id="nneo:PQG83_03305"/>
<dbReference type="SUPFAM" id="SSF47757">
    <property type="entry name" value="Chemotaxis receptor methyltransferase CheR, N-terminal domain"/>
    <property type="match status" value="1"/>
</dbReference>
<dbReference type="EMBL" id="CP116968">
    <property type="protein sequence ID" value="WNM62790.1"/>
    <property type="molecule type" value="Genomic_DNA"/>
</dbReference>
<evidence type="ECO:0000256" key="3">
    <source>
        <dbReference type="ARBA" id="ARBA00022603"/>
    </source>
</evidence>
<dbReference type="InterPro" id="IPR026024">
    <property type="entry name" value="Chemotaxis_MeTrfase_CheR"/>
</dbReference>
<dbReference type="GO" id="GO:0032259">
    <property type="term" value="P:methylation"/>
    <property type="evidence" value="ECO:0007669"/>
    <property type="project" value="UniProtKB-KW"/>
</dbReference>
<dbReference type="PRINTS" id="PR00996">
    <property type="entry name" value="CHERMTFRASE"/>
</dbReference>
<evidence type="ECO:0000256" key="2">
    <source>
        <dbReference type="ARBA" id="ARBA00012534"/>
    </source>
</evidence>
<evidence type="ECO:0000256" key="4">
    <source>
        <dbReference type="ARBA" id="ARBA00022679"/>
    </source>
</evidence>
<dbReference type="AlphaFoldDB" id="A0AA96JX37"/>
<dbReference type="PIRSF" id="PIRSF000410">
    <property type="entry name" value="CheR"/>
    <property type="match status" value="1"/>
</dbReference>
<keyword evidence="5" id="KW-0949">S-adenosyl-L-methionine</keyword>
<dbReference type="SMART" id="SM00138">
    <property type="entry name" value="MeTrc"/>
    <property type="match status" value="1"/>
</dbReference>
<dbReference type="Proteomes" id="UP001302494">
    <property type="component" value="Chromosome"/>
</dbReference>
<evidence type="ECO:0000313" key="7">
    <source>
        <dbReference type="EMBL" id="WNM62790.1"/>
    </source>
</evidence>
<dbReference type="InterPro" id="IPR022642">
    <property type="entry name" value="CheR_C"/>
</dbReference>
<evidence type="ECO:0000259" key="6">
    <source>
        <dbReference type="PROSITE" id="PS50123"/>
    </source>
</evidence>
<evidence type="ECO:0000256" key="5">
    <source>
        <dbReference type="ARBA" id="ARBA00022691"/>
    </source>
</evidence>
<reference evidence="7 8" key="1">
    <citation type="submission" date="2023-01" db="EMBL/GenBank/DDBJ databases">
        <title>Cultivation and genomic characterization of new, ubiquitous marine nitrite-oxidizing bacteria from the Nitrospirales.</title>
        <authorList>
            <person name="Mueller A.J."/>
            <person name="Daebeler A."/>
            <person name="Herbold C.W."/>
            <person name="Kirkegaard R.H."/>
            <person name="Daims H."/>
        </authorList>
    </citation>
    <scope>NUCLEOTIDE SEQUENCE [LARGE SCALE GENOMIC DNA]</scope>
    <source>
        <strain evidence="7 8">DK</strain>
    </source>
</reference>
<dbReference type="InterPro" id="IPR000780">
    <property type="entry name" value="CheR_MeTrfase"/>
</dbReference>
<dbReference type="InterPro" id="IPR050903">
    <property type="entry name" value="Bact_Chemotaxis_MeTrfase"/>
</dbReference>
<evidence type="ECO:0000313" key="8">
    <source>
        <dbReference type="Proteomes" id="UP001302494"/>
    </source>
</evidence>
<dbReference type="Gene3D" id="1.10.155.10">
    <property type="entry name" value="Chemotaxis receptor methyltransferase CheR, N-terminal domain"/>
    <property type="match status" value="1"/>
</dbReference>
<dbReference type="Gene3D" id="3.40.50.150">
    <property type="entry name" value="Vaccinia Virus protein VP39"/>
    <property type="match status" value="1"/>
</dbReference>
<dbReference type="PANTHER" id="PTHR24422">
    <property type="entry name" value="CHEMOTAXIS PROTEIN METHYLTRANSFERASE"/>
    <property type="match status" value="1"/>
</dbReference>
<dbReference type="CDD" id="cd02440">
    <property type="entry name" value="AdoMet_MTases"/>
    <property type="match status" value="1"/>
</dbReference>
<dbReference type="InterPro" id="IPR022641">
    <property type="entry name" value="CheR_N"/>
</dbReference>
<dbReference type="Pfam" id="PF03705">
    <property type="entry name" value="CheR_N"/>
    <property type="match status" value="1"/>
</dbReference>
<feature type="domain" description="CheR-type methyltransferase" evidence="6">
    <location>
        <begin position="1"/>
        <end position="274"/>
    </location>
</feature>
<keyword evidence="8" id="KW-1185">Reference proteome</keyword>
<dbReference type="RefSeq" id="WP_312746764.1">
    <property type="nucleotide sequence ID" value="NZ_CP116968.1"/>
</dbReference>
<dbReference type="PANTHER" id="PTHR24422:SF26">
    <property type="entry name" value="CHEMOTAXIS PROTEIN METHYLTRANSFERASE"/>
    <property type="match status" value="1"/>
</dbReference>
<dbReference type="Pfam" id="PF01739">
    <property type="entry name" value="CheR"/>
    <property type="match status" value="1"/>
</dbReference>
<comment type="catalytic activity">
    <reaction evidence="1">
        <text>L-glutamyl-[protein] + S-adenosyl-L-methionine = [protein]-L-glutamate 5-O-methyl ester + S-adenosyl-L-homocysteine</text>
        <dbReference type="Rhea" id="RHEA:24452"/>
        <dbReference type="Rhea" id="RHEA-COMP:10208"/>
        <dbReference type="Rhea" id="RHEA-COMP:10311"/>
        <dbReference type="ChEBI" id="CHEBI:29973"/>
        <dbReference type="ChEBI" id="CHEBI:57856"/>
        <dbReference type="ChEBI" id="CHEBI:59789"/>
        <dbReference type="ChEBI" id="CHEBI:82795"/>
        <dbReference type="EC" id="2.1.1.80"/>
    </reaction>
</comment>
<dbReference type="InterPro" id="IPR036804">
    <property type="entry name" value="CheR_N_sf"/>
</dbReference>
<dbReference type="InterPro" id="IPR029063">
    <property type="entry name" value="SAM-dependent_MTases_sf"/>
</dbReference>
<keyword evidence="3" id="KW-0489">Methyltransferase</keyword>
<proteinExistence type="predicted"/>
<name>A0AA96JX37_9BACT</name>